<evidence type="ECO:0000256" key="5">
    <source>
        <dbReference type="ARBA" id="ARBA00023136"/>
    </source>
</evidence>
<feature type="transmembrane region" description="Helical" evidence="10">
    <location>
        <begin position="58"/>
        <end position="76"/>
    </location>
</feature>
<keyword evidence="10" id="KW-0406">Ion transport</keyword>
<feature type="transmembrane region" description="Helical" evidence="10">
    <location>
        <begin position="96"/>
        <end position="113"/>
    </location>
</feature>
<dbReference type="PANTHER" id="PTHR28259">
    <property type="entry name" value="FLUORIDE EXPORT PROTEIN 1-RELATED"/>
    <property type="match status" value="1"/>
</dbReference>
<keyword evidence="5 10" id="KW-0472">Membrane</keyword>
<protein>
    <recommendedName>
        <fullName evidence="10">Fluoride-specific ion channel FluC</fullName>
    </recommendedName>
</protein>
<dbReference type="GO" id="GO:0140114">
    <property type="term" value="P:cellular detoxification of fluoride"/>
    <property type="evidence" value="ECO:0007669"/>
    <property type="project" value="UniProtKB-UniRule"/>
</dbReference>
<keyword evidence="2 10" id="KW-1003">Cell membrane</keyword>
<keyword evidence="10" id="KW-0915">Sodium</keyword>
<dbReference type="OrthoDB" id="5148600at2"/>
<dbReference type="AlphaFoldDB" id="W6JUG2"/>
<keyword evidence="10" id="KW-0479">Metal-binding</keyword>
<comment type="activity regulation">
    <text evidence="10">Na(+) is not transported, but it plays an essential structural role and its presence is essential for fluoride channel function.</text>
</comment>
<keyword evidence="10" id="KW-0813">Transport</keyword>
<feature type="binding site" evidence="10">
    <location>
        <position position="71"/>
    </location>
    <ligand>
        <name>Na(+)</name>
        <dbReference type="ChEBI" id="CHEBI:29101"/>
        <note>structural</note>
    </ligand>
</feature>
<comment type="similarity">
    <text evidence="7 10">Belongs to the fluoride channel Fluc/FEX (TC 1.A.43) family.</text>
</comment>
<dbReference type="STRING" id="1193182.BN11_2290005"/>
<keyword evidence="4 10" id="KW-1133">Transmembrane helix</keyword>
<accession>W6JUG2</accession>
<comment type="caution">
    <text evidence="11">The sequence shown here is derived from an EMBL/GenBank/DDBJ whole genome shotgun (WGS) entry which is preliminary data.</text>
</comment>
<evidence type="ECO:0000256" key="8">
    <source>
        <dbReference type="ARBA" id="ARBA00035585"/>
    </source>
</evidence>
<evidence type="ECO:0000256" key="3">
    <source>
        <dbReference type="ARBA" id="ARBA00022692"/>
    </source>
</evidence>
<evidence type="ECO:0000313" key="11">
    <source>
        <dbReference type="EMBL" id="CCH73023.1"/>
    </source>
</evidence>
<dbReference type="RefSeq" id="WP_048698498.1">
    <property type="nucleotide sequence ID" value="NZ_HG764815.1"/>
</dbReference>
<dbReference type="Pfam" id="PF02537">
    <property type="entry name" value="CRCB"/>
    <property type="match status" value="1"/>
</dbReference>
<dbReference type="GO" id="GO:0005886">
    <property type="term" value="C:plasma membrane"/>
    <property type="evidence" value="ECO:0007669"/>
    <property type="project" value="UniProtKB-SubCell"/>
</dbReference>
<feature type="binding site" evidence="10">
    <location>
        <position position="68"/>
    </location>
    <ligand>
        <name>Na(+)</name>
        <dbReference type="ChEBI" id="CHEBI:29101"/>
        <note>structural</note>
    </ligand>
</feature>
<comment type="catalytic activity">
    <reaction evidence="8">
        <text>fluoride(in) = fluoride(out)</text>
        <dbReference type="Rhea" id="RHEA:76159"/>
        <dbReference type="ChEBI" id="CHEBI:17051"/>
    </reaction>
    <physiologicalReaction direction="left-to-right" evidence="8">
        <dbReference type="Rhea" id="RHEA:76160"/>
    </physiologicalReaction>
</comment>
<evidence type="ECO:0000256" key="9">
    <source>
        <dbReference type="ARBA" id="ARBA00049940"/>
    </source>
</evidence>
<evidence type="ECO:0000313" key="12">
    <source>
        <dbReference type="Proteomes" id="UP000035763"/>
    </source>
</evidence>
<evidence type="ECO:0000256" key="4">
    <source>
        <dbReference type="ARBA" id="ARBA00022989"/>
    </source>
</evidence>
<feature type="transmembrane region" description="Helical" evidence="10">
    <location>
        <begin position="32"/>
        <end position="51"/>
    </location>
</feature>
<dbReference type="EMBL" id="CAJA01000145">
    <property type="protein sequence ID" value="CCH73023.1"/>
    <property type="molecule type" value="Genomic_DNA"/>
</dbReference>
<comment type="function">
    <text evidence="9 10">Fluoride-specific ion channel. Important for reducing fluoride concentration in the cell, thus reducing its toxicity.</text>
</comment>
<evidence type="ECO:0000256" key="7">
    <source>
        <dbReference type="ARBA" id="ARBA00035120"/>
    </source>
</evidence>
<proteinExistence type="inferred from homology"/>
<dbReference type="GO" id="GO:0046872">
    <property type="term" value="F:metal ion binding"/>
    <property type="evidence" value="ECO:0007669"/>
    <property type="project" value="UniProtKB-KW"/>
</dbReference>
<evidence type="ECO:0000256" key="6">
    <source>
        <dbReference type="ARBA" id="ARBA00023303"/>
    </source>
</evidence>
<comment type="subcellular location">
    <subcellularLocation>
        <location evidence="1 10">Cell membrane</location>
        <topology evidence="1 10">Multi-pass membrane protein</topology>
    </subcellularLocation>
</comment>
<reference evidence="11 12" key="1">
    <citation type="journal article" date="2013" name="ISME J.">
        <title>A metabolic model for members of the genus Tetrasphaera involved in enhanced biological phosphorus removal.</title>
        <authorList>
            <person name="Kristiansen R."/>
            <person name="Nguyen H.T.T."/>
            <person name="Saunders A.M."/>
            <person name="Nielsen J.L."/>
            <person name="Wimmer R."/>
            <person name="Le V.Q."/>
            <person name="McIlroy S.J."/>
            <person name="Petrovski S."/>
            <person name="Seviour R.J."/>
            <person name="Calteau A."/>
            <person name="Nielsen K.L."/>
            <person name="Nielsen P.H."/>
        </authorList>
    </citation>
    <scope>NUCLEOTIDE SEQUENCE [LARGE SCALE GENOMIC DNA]</scope>
    <source>
        <strain evidence="11 12">Ben110</strain>
    </source>
</reference>
<sequence length="114" mass="11315">MTVLLVAIGGAVGALGRYLTDRVVARVAGRGFPWGTLVVNVAGSFLLGLILGRTEGHLAALLGTGFCGALTTYSTFSSETVGLLDERAGGRAVGNVVISIALGLAACVLGAALA</sequence>
<organism evidence="11 12">
    <name type="scientific">Nostocoides australiense Ben110</name>
    <dbReference type="NCBI Taxonomy" id="1193182"/>
    <lineage>
        <taxon>Bacteria</taxon>
        <taxon>Bacillati</taxon>
        <taxon>Actinomycetota</taxon>
        <taxon>Actinomycetes</taxon>
        <taxon>Micrococcales</taxon>
        <taxon>Intrasporangiaceae</taxon>
        <taxon>Nostocoides</taxon>
    </lineage>
</organism>
<dbReference type="Proteomes" id="UP000035763">
    <property type="component" value="Unassembled WGS sequence"/>
</dbReference>
<keyword evidence="6 10" id="KW-0407">Ion channel</keyword>
<evidence type="ECO:0000256" key="10">
    <source>
        <dbReference type="HAMAP-Rule" id="MF_00454"/>
    </source>
</evidence>
<dbReference type="InterPro" id="IPR003691">
    <property type="entry name" value="FluC"/>
</dbReference>
<keyword evidence="12" id="KW-1185">Reference proteome</keyword>
<evidence type="ECO:0000256" key="2">
    <source>
        <dbReference type="ARBA" id="ARBA00022475"/>
    </source>
</evidence>
<dbReference type="NCBIfam" id="TIGR00494">
    <property type="entry name" value="crcB"/>
    <property type="match status" value="1"/>
</dbReference>
<dbReference type="PANTHER" id="PTHR28259:SF1">
    <property type="entry name" value="FLUORIDE EXPORT PROTEIN 1-RELATED"/>
    <property type="match status" value="1"/>
</dbReference>
<gene>
    <name evidence="10 11" type="primary">crcB</name>
    <name evidence="10" type="synonym">fluC</name>
    <name evidence="11" type="ORF">BN11_2290005</name>
</gene>
<dbReference type="GO" id="GO:0062054">
    <property type="term" value="F:fluoride channel activity"/>
    <property type="evidence" value="ECO:0007669"/>
    <property type="project" value="UniProtKB-UniRule"/>
</dbReference>
<keyword evidence="3 10" id="KW-0812">Transmembrane</keyword>
<name>W6JUG2_9MICO</name>
<evidence type="ECO:0000256" key="1">
    <source>
        <dbReference type="ARBA" id="ARBA00004651"/>
    </source>
</evidence>
<dbReference type="HAMAP" id="MF_00454">
    <property type="entry name" value="FluC"/>
    <property type="match status" value="1"/>
</dbReference>